<feature type="domain" description="Bacterial surface antigen (D15)" evidence="6">
    <location>
        <begin position="839"/>
        <end position="1009"/>
    </location>
</feature>
<sequence>MAPFLRSWPLGLLFPLLLLLALGQHSCQNRKYLRAHSNPKHKKRRVYEEQLLVSNTIKLNKKKNKDRADGALLCADSILVPQQSYELSAEQQELFAYELFYTLRQKPNRKILFSYPFLWIHNRAKEKRIKYVYDRNYRHLDENGQWKKGGIRPDSLNFVQTADSSYFKDNRWRKFLRNKVGEAPSIFDSAEAKYAALSMQNYLIQQGYLDAKVGYQVEYNRYKAKVNYYYSTGRPLLIDTVIFESKDPQIHKILQQTKYKSKLKAGNPLAKSAFLEEKTRLTYEIRNQGYQEFNWNYIAFEADTVNADTLDFKGRPSKSPRANIYVNVLPPSDSSLHQQYSIHNVFIVLDEPRLEIHKSSRRYQMDSSYVVLRPPNKGHRQLYRSELHEGDSLNYWTLFGQGEENLLARISKQKNRSILVLAGGKFPYLLRLSLKEKAPKNAEWGKIEQIARNEIKISFPKKENKKSFYQNRIKQQFYAENPLNGKIYKLSFHPYRQRFIRKSYQEVQEISPTDIHIHTVLRKPAKTAETDSIKMAKDIAKRKKQNFIIKDAAISRNVQLTNGSIYNFDAGKESIDRISDLNVFNFPRLEYVPSKSGQANELDAYVFMQKAPKLQLGIDTEVNTGSNNLGAAVNLSARNRNIFRGGESFAFNIESGIDFQIRNRDSVLNATEGFLSWVNLLDISTGFELKFPRMLGFRNWTLGVDKPNSKINLNYNYLQQASDFRISSFDASFSYNWQKGKHQSFSWSPLQVNLTLEPQLDATFSERLAESNLGLWLSLQERYFIPASNFQYSRSNIRIAKNQLGYFRALLEITGSSVWLLDQINGNNDIQFFGIPYTQYSKVDLDLGHNWRIAKKYSLASRLMLGAALPYANSSRVPFSRQFYLGGPSSMRGWNMRYLGPGRIRAEPGAEFQLGDIRLEMNTEFRFMLNSWIGGALFADAGNVWLMKGIERDFAGYPYSPEENGAIGWDFWQELALDAGIGIRLDMSFFILRLDLAMQVRNPAGFDITDENGQIQRYGADGLPVYWNWGRLNWVLAVGQPF</sequence>
<reference evidence="7 8" key="1">
    <citation type="journal article" date="2012" name="Stand. Genomic Sci.">
        <title>Complete genome sequencing and analysis of Saprospira grandis str. Lewin, a predatory marine bacterium.</title>
        <authorList>
            <person name="Saw J.H."/>
            <person name="Yuryev A."/>
            <person name="Kanbe M."/>
            <person name="Hou S."/>
            <person name="Young A.G."/>
            <person name="Aizawa S."/>
            <person name="Alam M."/>
        </authorList>
    </citation>
    <scope>NUCLEOTIDE SEQUENCE [LARGE SCALE GENOMIC DNA]</scope>
    <source>
        <strain evidence="7 8">Lewin</strain>
    </source>
</reference>
<dbReference type="GO" id="GO:0019867">
    <property type="term" value="C:outer membrane"/>
    <property type="evidence" value="ECO:0007669"/>
    <property type="project" value="InterPro"/>
</dbReference>
<dbReference type="eggNOG" id="COG4775">
    <property type="taxonomic scope" value="Bacteria"/>
</dbReference>
<dbReference type="PANTHER" id="PTHR12815">
    <property type="entry name" value="SORTING AND ASSEMBLY MACHINERY SAMM50 PROTEIN FAMILY MEMBER"/>
    <property type="match status" value="1"/>
</dbReference>
<evidence type="ECO:0000256" key="3">
    <source>
        <dbReference type="ARBA" id="ARBA00022729"/>
    </source>
</evidence>
<dbReference type="AlphaFoldDB" id="H6L9E1"/>
<evidence type="ECO:0000256" key="5">
    <source>
        <dbReference type="ARBA" id="ARBA00023237"/>
    </source>
</evidence>
<dbReference type="Pfam" id="PF01103">
    <property type="entry name" value="Omp85"/>
    <property type="match status" value="1"/>
</dbReference>
<dbReference type="STRING" id="984262.SGRA_2689"/>
<evidence type="ECO:0000313" key="8">
    <source>
        <dbReference type="Proteomes" id="UP000007519"/>
    </source>
</evidence>
<dbReference type="KEGG" id="sgn:SGRA_2689"/>
<evidence type="ECO:0000259" key="6">
    <source>
        <dbReference type="Pfam" id="PF01103"/>
    </source>
</evidence>
<dbReference type="OrthoDB" id="9814535at2"/>
<keyword evidence="2" id="KW-0812">Transmembrane</keyword>
<dbReference type="EMBL" id="CP002831">
    <property type="protein sequence ID" value="AFC25417.1"/>
    <property type="molecule type" value="Genomic_DNA"/>
</dbReference>
<keyword evidence="8" id="KW-1185">Reference proteome</keyword>
<dbReference type="RefSeq" id="WP_015693027.1">
    <property type="nucleotide sequence ID" value="NC_016940.1"/>
</dbReference>
<protein>
    <submittedName>
        <fullName evidence="7">Surface antigen (D15)</fullName>
    </submittedName>
</protein>
<dbReference type="PANTHER" id="PTHR12815:SF47">
    <property type="entry name" value="TRANSLOCATION AND ASSEMBLY MODULE SUBUNIT TAMA"/>
    <property type="match status" value="1"/>
</dbReference>
<evidence type="ECO:0000256" key="2">
    <source>
        <dbReference type="ARBA" id="ARBA00022692"/>
    </source>
</evidence>
<organism evidence="7 8">
    <name type="scientific">Saprospira grandis (strain Lewin)</name>
    <dbReference type="NCBI Taxonomy" id="984262"/>
    <lineage>
        <taxon>Bacteria</taxon>
        <taxon>Pseudomonadati</taxon>
        <taxon>Bacteroidota</taxon>
        <taxon>Saprospiria</taxon>
        <taxon>Saprospirales</taxon>
        <taxon>Saprospiraceae</taxon>
        <taxon>Saprospira</taxon>
    </lineage>
</organism>
<keyword evidence="5" id="KW-0998">Cell outer membrane</keyword>
<evidence type="ECO:0000256" key="4">
    <source>
        <dbReference type="ARBA" id="ARBA00023136"/>
    </source>
</evidence>
<dbReference type="Gene3D" id="2.40.160.50">
    <property type="entry name" value="membrane protein fhac: a member of the omp85/tpsb transporter family"/>
    <property type="match status" value="1"/>
</dbReference>
<comment type="subcellular location">
    <subcellularLocation>
        <location evidence="1">Membrane</location>
    </subcellularLocation>
</comment>
<dbReference type="HOGENOM" id="CLU_010929_0_0_10"/>
<accession>H6L9E1</accession>
<keyword evidence="3" id="KW-0732">Signal</keyword>
<evidence type="ECO:0000313" key="7">
    <source>
        <dbReference type="EMBL" id="AFC25417.1"/>
    </source>
</evidence>
<evidence type="ECO:0000256" key="1">
    <source>
        <dbReference type="ARBA" id="ARBA00004370"/>
    </source>
</evidence>
<dbReference type="Proteomes" id="UP000007519">
    <property type="component" value="Chromosome"/>
</dbReference>
<gene>
    <name evidence="7" type="ordered locus">SGRA_2689</name>
</gene>
<keyword evidence="4" id="KW-0472">Membrane</keyword>
<dbReference type="InterPro" id="IPR039910">
    <property type="entry name" value="D15-like"/>
</dbReference>
<name>H6L9E1_SAPGL</name>
<dbReference type="InterPro" id="IPR000184">
    <property type="entry name" value="Bac_surfAg_D15"/>
</dbReference>
<proteinExistence type="predicted"/>